<keyword evidence="6" id="KW-1185">Reference proteome</keyword>
<feature type="domain" description="DUF4216" evidence="2">
    <location>
        <begin position="481"/>
        <end position="549"/>
    </location>
</feature>
<dbReference type="Pfam" id="PF13960">
    <property type="entry name" value="DUF4218"/>
    <property type="match status" value="1"/>
</dbReference>
<evidence type="ECO:0008006" key="7">
    <source>
        <dbReference type="Google" id="ProtNLM"/>
    </source>
</evidence>
<dbReference type="Proteomes" id="UP001281410">
    <property type="component" value="Unassembled WGS sequence"/>
</dbReference>
<dbReference type="InterPro" id="IPR025312">
    <property type="entry name" value="DUF4216"/>
</dbReference>
<dbReference type="Pfam" id="PF02992">
    <property type="entry name" value="Transposase_21"/>
    <property type="match status" value="1"/>
</dbReference>
<reference evidence="5" key="1">
    <citation type="journal article" date="2023" name="Plant J.">
        <title>Genome sequences and population genomics provide insights into the demographic history, inbreeding, and mutation load of two 'living fossil' tree species of Dipteronia.</title>
        <authorList>
            <person name="Feng Y."/>
            <person name="Comes H.P."/>
            <person name="Chen J."/>
            <person name="Zhu S."/>
            <person name="Lu R."/>
            <person name="Zhang X."/>
            <person name="Li P."/>
            <person name="Qiu J."/>
            <person name="Olsen K.M."/>
            <person name="Qiu Y."/>
        </authorList>
    </citation>
    <scope>NUCLEOTIDE SEQUENCE</scope>
    <source>
        <strain evidence="5">NBL</strain>
    </source>
</reference>
<dbReference type="GO" id="GO:0046983">
    <property type="term" value="F:protein dimerization activity"/>
    <property type="evidence" value="ECO:0007669"/>
    <property type="project" value="InterPro"/>
</dbReference>
<dbReference type="Pfam" id="PF13952">
    <property type="entry name" value="DUF4216"/>
    <property type="match status" value="1"/>
</dbReference>
<evidence type="ECO:0000313" key="5">
    <source>
        <dbReference type="EMBL" id="KAK3229216.1"/>
    </source>
</evidence>
<protein>
    <recommendedName>
        <fullName evidence="7">Transposase</fullName>
    </recommendedName>
</protein>
<dbReference type="InterPro" id="IPR012337">
    <property type="entry name" value="RNaseH-like_sf"/>
</dbReference>
<evidence type="ECO:0000259" key="3">
    <source>
        <dbReference type="Pfam" id="PF13960"/>
    </source>
</evidence>
<dbReference type="InterPro" id="IPR025452">
    <property type="entry name" value="DUF4218"/>
</dbReference>
<dbReference type="PANTHER" id="PTHR48258:SF8">
    <property type="entry name" value="DUF4216 DOMAIN-CONTAINING PROTEIN"/>
    <property type="match status" value="1"/>
</dbReference>
<feature type="domain" description="Transposase-associated" evidence="4">
    <location>
        <begin position="2"/>
        <end position="69"/>
    </location>
</feature>
<comment type="caution">
    <text evidence="5">The sequence shown here is derived from an EMBL/GenBank/DDBJ whole genome shotgun (WGS) entry which is preliminary data.</text>
</comment>
<dbReference type="EMBL" id="JANJYJ010000001">
    <property type="protein sequence ID" value="KAK3229216.1"/>
    <property type="molecule type" value="Genomic_DNA"/>
</dbReference>
<gene>
    <name evidence="5" type="ORF">Dsin_001097</name>
</gene>
<dbReference type="PANTHER" id="PTHR48258">
    <property type="entry name" value="DUF4218 DOMAIN-CONTAINING PROTEIN-RELATED"/>
    <property type="match status" value="1"/>
</dbReference>
<dbReference type="SUPFAM" id="SSF53098">
    <property type="entry name" value="Ribonuclease H-like"/>
    <property type="match status" value="1"/>
</dbReference>
<evidence type="ECO:0000313" key="6">
    <source>
        <dbReference type="Proteomes" id="UP001281410"/>
    </source>
</evidence>
<evidence type="ECO:0000259" key="2">
    <source>
        <dbReference type="Pfam" id="PF13952"/>
    </source>
</evidence>
<evidence type="ECO:0000259" key="1">
    <source>
        <dbReference type="Pfam" id="PF05699"/>
    </source>
</evidence>
<feature type="domain" description="DUF4218" evidence="3">
    <location>
        <begin position="298"/>
        <end position="402"/>
    </location>
</feature>
<organism evidence="5 6">
    <name type="scientific">Dipteronia sinensis</name>
    <dbReference type="NCBI Taxonomy" id="43782"/>
    <lineage>
        <taxon>Eukaryota</taxon>
        <taxon>Viridiplantae</taxon>
        <taxon>Streptophyta</taxon>
        <taxon>Embryophyta</taxon>
        <taxon>Tracheophyta</taxon>
        <taxon>Spermatophyta</taxon>
        <taxon>Magnoliopsida</taxon>
        <taxon>eudicotyledons</taxon>
        <taxon>Gunneridae</taxon>
        <taxon>Pentapetalae</taxon>
        <taxon>rosids</taxon>
        <taxon>malvids</taxon>
        <taxon>Sapindales</taxon>
        <taxon>Sapindaceae</taxon>
        <taxon>Hippocastanoideae</taxon>
        <taxon>Acereae</taxon>
        <taxon>Dipteronia</taxon>
    </lineage>
</organism>
<name>A0AAE0B3R0_9ROSI</name>
<dbReference type="Pfam" id="PF13963">
    <property type="entry name" value="Transpos_assoc"/>
    <property type="match status" value="1"/>
</dbReference>
<feature type="domain" description="HAT C-terminal dimerisation" evidence="1">
    <location>
        <begin position="1279"/>
        <end position="1354"/>
    </location>
</feature>
<dbReference type="InterPro" id="IPR004242">
    <property type="entry name" value="Transposase_21"/>
</dbReference>
<proteinExistence type="predicted"/>
<dbReference type="InterPro" id="IPR008906">
    <property type="entry name" value="HATC_C_dom"/>
</dbReference>
<accession>A0AAE0B3R0</accession>
<dbReference type="Pfam" id="PF05699">
    <property type="entry name" value="Dimer_Tnp_hAT"/>
    <property type="match status" value="1"/>
</dbReference>
<evidence type="ECO:0000259" key="4">
    <source>
        <dbReference type="Pfam" id="PF13963"/>
    </source>
</evidence>
<dbReference type="InterPro" id="IPR029480">
    <property type="entry name" value="Transpos_assoc"/>
</dbReference>
<sequence>MSNSRLSKEYKDGVDQFLKFAIARTSNPQLMRCPCLSCGNLVFQTSEEIRHHLFTKGIDQRYKTWIWHGVKDFTRASTSKKNGKIRFVESFKYDEVVNTIKMVNDAFEYNMLPDSNEIPSSIKEAEKTMTALGLEYEKIHAFPNDCILYRNEYNGLSACPTCKTSRWKVKDKSNKECIGVHAKVLWYFPPIPRFKGMFQSSQTARDLTWHVNGREVDGKLRHPADSPFWKLVDQKWPDFAAKSRNLRLAISVDVGVKAYDAYKQEKFTLRAILLWTINDFSAYGNLSSCVVKGKFACPVVDVSKLNRIQSDLVVTLCLLEKYFPPSFFDIMVHLTVHLIREVRLCGPVYLKWMYHFERFMKTLKGYVCNRNRPEGFIAECYIAEEAIEFCIEYYSDMSAIGNPIEKDNVQVGNPLPGGRAGVVQIQELQQAHHYVLQNTIEVQSYIDGVTVVATAMQIASAKDKNPVFGEMSFYGVIKEIWELDYHMFKIPVFECDWVESNGGNKVDDLGYTLVDLNRVDHKNDYFILASQAKHVFYVSDQGDPRWSVVCSTSQKEFRHRENNDEQDNIMEHDPIIKDLPLVDSLDVSHDDNISYVRQDFVQFNECGVPTGEEGQKLSTAIGMLARTTIPLTYTDWRKVPDPVKEMMWECIIDELKKQVEMANVSYSGDEDILTQALCNKEHTGRVRGVGKFVTPTSYFHTPNLRADWERDKKEWEKEKKEWEKQKMDYDWHLADLEAKLLGRANDQQSHAAIFESHNSNFTPTMFSEGQMMGSHTITTKKKVEHTLCKLAVDMIDNIVANGPILEHNVAEVLVSVDVVLNEDALLLIPSEDYELFYVKDALGHHINCPSELVVEDSVIAVRKKVDETEKVKRPSKFSLGIENFAKKAWRVIAPRDVVRVNFEEGIFSLEYYCFFGMEEVTTMINMKELQQTSICLYMRYHWVLAVIDDCLLFRSTGKRHGGRPQENYNHAPIQPGNVECGYYVMRYIKEIIENHDVLCEKEFYNSIFKMASGSGDAPRRSISMKGKGRMTDNLGHDDRAYHEYLQQQVYAEDLCLNFPHSHSHSSLRISEPDLNVTPILTSQSENMSDLGHDGDEPDPNPHQDFDFYPQMEEKLPKQVKSDLFVLHMKKVTHEDGSTVVIYNYCKKVFKWHKSGGYGSYWKHITNSHPDAQAKSSSQSQIPRLESLHDYLSAYYEQGLKIDYDVDMCCASVKTLLYELYNEYIKVYGPSLNIDVPQTQNVSRSSSSSSGFVNLGYNLLSKKTKKLRGSSSSSSTTYSELESYLSTSFGFIEGTEDKKFDILHWWKEHERYFPILAMKAKQILSTPVSTVAVEQQFSAGGNILDPKRSLMSPKSL</sequence>